<gene>
    <name evidence="2" type="ORF">M8330_06840</name>
</gene>
<dbReference type="EMBL" id="JAMOIL010000007">
    <property type="protein sequence ID" value="MCM0620010.1"/>
    <property type="molecule type" value="Genomic_DNA"/>
</dbReference>
<dbReference type="InterPro" id="IPR029068">
    <property type="entry name" value="Glyas_Bleomycin-R_OHBP_Dase"/>
</dbReference>
<protein>
    <submittedName>
        <fullName evidence="2">VOC family protein</fullName>
    </submittedName>
</protein>
<organism evidence="2 3">
    <name type="scientific">Nocardioides bruguierae</name>
    <dbReference type="NCBI Taxonomy" id="2945102"/>
    <lineage>
        <taxon>Bacteria</taxon>
        <taxon>Bacillati</taxon>
        <taxon>Actinomycetota</taxon>
        <taxon>Actinomycetes</taxon>
        <taxon>Propionibacteriales</taxon>
        <taxon>Nocardioidaceae</taxon>
        <taxon>Nocardioides</taxon>
    </lineage>
</organism>
<proteinExistence type="predicted"/>
<name>A0A9X2D683_9ACTN</name>
<accession>A0A9X2D683</accession>
<dbReference type="Proteomes" id="UP001139485">
    <property type="component" value="Unassembled WGS sequence"/>
</dbReference>
<evidence type="ECO:0000259" key="1">
    <source>
        <dbReference type="Pfam" id="PF18029"/>
    </source>
</evidence>
<dbReference type="PANTHER" id="PTHR35908:SF1">
    <property type="entry name" value="CONSERVED PROTEIN"/>
    <property type="match status" value="1"/>
</dbReference>
<evidence type="ECO:0000313" key="2">
    <source>
        <dbReference type="EMBL" id="MCM0620010.1"/>
    </source>
</evidence>
<reference evidence="2" key="1">
    <citation type="submission" date="2022-05" db="EMBL/GenBank/DDBJ databases">
        <authorList>
            <person name="Tuo L."/>
        </authorList>
    </citation>
    <scope>NUCLEOTIDE SEQUENCE</scope>
    <source>
        <strain evidence="2">BSK12Z-4</strain>
    </source>
</reference>
<dbReference type="InterPro" id="IPR041581">
    <property type="entry name" value="Glyoxalase_6"/>
</dbReference>
<comment type="caution">
    <text evidence="2">The sequence shown here is derived from an EMBL/GenBank/DDBJ whole genome shotgun (WGS) entry which is preliminary data.</text>
</comment>
<dbReference type="SUPFAM" id="SSF54593">
    <property type="entry name" value="Glyoxalase/Bleomycin resistance protein/Dihydroxybiphenyl dioxygenase"/>
    <property type="match status" value="2"/>
</dbReference>
<feature type="domain" description="Glyoxalase-like" evidence="1">
    <location>
        <begin position="11"/>
        <end position="116"/>
    </location>
</feature>
<dbReference type="Pfam" id="PF18029">
    <property type="entry name" value="Glyoxalase_6"/>
    <property type="match status" value="2"/>
</dbReference>
<feature type="domain" description="Glyoxalase-like" evidence="1">
    <location>
        <begin position="145"/>
        <end position="250"/>
    </location>
</feature>
<sequence length="259" mass="27558">MSVAPSWVSVFLDVAPASWETLPAFWAAVSGTTLSPPRGAASEFRTLVPASGDDHLRVQRRGADDPGPTRLHLDLHVTDAGPAAATAVDLGAAVVHRSEHGYVVLRSPGGLTLCFVHHPASRRSAATTWTSSEGRRHRSQVDQACLDVPPDAYDAEVSFWAALTGWETRASTTLPCFTSLVRPEGQPVRLLLQRLDEAAPGASATAHPDLATDDRPAEVARHVALGARVLAEHPWWTVLAVPDGLAYCVTDRAPLPSPA</sequence>
<dbReference type="RefSeq" id="WP_250826713.1">
    <property type="nucleotide sequence ID" value="NZ_JAMOIL010000007.1"/>
</dbReference>
<dbReference type="Gene3D" id="3.10.180.10">
    <property type="entry name" value="2,3-Dihydroxybiphenyl 1,2-Dioxygenase, domain 1"/>
    <property type="match status" value="2"/>
</dbReference>
<dbReference type="PANTHER" id="PTHR35908">
    <property type="entry name" value="HYPOTHETICAL FUSION PROTEIN"/>
    <property type="match status" value="1"/>
</dbReference>
<keyword evidence="3" id="KW-1185">Reference proteome</keyword>
<evidence type="ECO:0000313" key="3">
    <source>
        <dbReference type="Proteomes" id="UP001139485"/>
    </source>
</evidence>
<dbReference type="AlphaFoldDB" id="A0A9X2D683"/>